<gene>
    <name evidence="1" type="ORF">HY544_00980</name>
</gene>
<accession>A0A8T3YL79</accession>
<evidence type="ECO:0000313" key="1">
    <source>
        <dbReference type="EMBL" id="MBI4210066.1"/>
    </source>
</evidence>
<sequence length="137" mass="14452">MNGLPEGLAELARSNIYVLSDKGRPFKGAPEAVLVAKVLGEESPDGPAYVVGPGNLQGSPEGVLKYQFTPTAQAEFYGCYNQRDSGVLEIIVAGPDGAGGELLVSFAIHREAATMPELPYTAVLSETYHSNRADIQG</sequence>
<dbReference type="EMBL" id="JACQPB010000012">
    <property type="protein sequence ID" value="MBI4210066.1"/>
    <property type="molecule type" value="Genomic_DNA"/>
</dbReference>
<protein>
    <submittedName>
        <fullName evidence="1">Uncharacterized protein</fullName>
    </submittedName>
</protein>
<dbReference type="Proteomes" id="UP000732298">
    <property type="component" value="Unassembled WGS sequence"/>
</dbReference>
<name>A0A8T3YL79_9ARCH</name>
<reference evidence="1" key="1">
    <citation type="submission" date="2020-07" db="EMBL/GenBank/DDBJ databases">
        <title>Huge and variable diversity of episymbiotic CPR bacteria and DPANN archaea in groundwater ecosystems.</title>
        <authorList>
            <person name="He C.Y."/>
            <person name="Keren R."/>
            <person name="Whittaker M."/>
            <person name="Farag I.F."/>
            <person name="Doudna J."/>
            <person name="Cate J.H.D."/>
            <person name="Banfield J.F."/>
        </authorList>
    </citation>
    <scope>NUCLEOTIDE SEQUENCE</scope>
    <source>
        <strain evidence="1">NC_groundwater_1296_Ag_S-0.2um_52_80</strain>
    </source>
</reference>
<evidence type="ECO:0000313" key="2">
    <source>
        <dbReference type="Proteomes" id="UP000732298"/>
    </source>
</evidence>
<comment type="caution">
    <text evidence="1">The sequence shown here is derived from an EMBL/GenBank/DDBJ whole genome shotgun (WGS) entry which is preliminary data.</text>
</comment>
<dbReference type="AlphaFoldDB" id="A0A8T3YL79"/>
<organism evidence="1 2">
    <name type="scientific">Candidatus Iainarchaeum sp</name>
    <dbReference type="NCBI Taxonomy" id="3101447"/>
    <lineage>
        <taxon>Archaea</taxon>
        <taxon>Candidatus Iainarchaeota</taxon>
        <taxon>Candidatus Iainarchaeia</taxon>
        <taxon>Candidatus Iainarchaeales</taxon>
        <taxon>Candidatus Iainarchaeaceae</taxon>
        <taxon>Candidatus Iainarchaeum</taxon>
    </lineage>
</organism>
<proteinExistence type="predicted"/>